<name>A0A1G8KLF0_9BACI</name>
<dbReference type="AlphaFoldDB" id="A0A1G8KLF0"/>
<accession>A0A1G8KLF0</accession>
<evidence type="ECO:0000313" key="2">
    <source>
        <dbReference type="Proteomes" id="UP000199163"/>
    </source>
</evidence>
<keyword evidence="2" id="KW-1185">Reference proteome</keyword>
<protein>
    <submittedName>
        <fullName evidence="1">Uncharacterized protein</fullName>
    </submittedName>
</protein>
<dbReference type="Proteomes" id="UP000199163">
    <property type="component" value="Unassembled WGS sequence"/>
</dbReference>
<sequence length="29" mass="3425">LHSFRAAGLDRYFRLDASIGRPFFLLEKQ</sequence>
<dbReference type="EMBL" id="FNDK01000055">
    <property type="protein sequence ID" value="SDI44202.1"/>
    <property type="molecule type" value="Genomic_DNA"/>
</dbReference>
<gene>
    <name evidence="1" type="ORF">SAMN05192534_1554</name>
</gene>
<reference evidence="1 2" key="1">
    <citation type="submission" date="2016-10" db="EMBL/GenBank/DDBJ databases">
        <authorList>
            <person name="de Groot N.N."/>
        </authorList>
    </citation>
    <scope>NUCLEOTIDE SEQUENCE [LARGE SCALE GENOMIC DNA]</scope>
    <source>
        <strain evidence="1 2">DSM 21632</strain>
    </source>
</reference>
<proteinExistence type="predicted"/>
<organism evidence="1 2">
    <name type="scientific">Alteribacillus persepolensis</name>
    <dbReference type="NCBI Taxonomy" id="568899"/>
    <lineage>
        <taxon>Bacteria</taxon>
        <taxon>Bacillati</taxon>
        <taxon>Bacillota</taxon>
        <taxon>Bacilli</taxon>
        <taxon>Bacillales</taxon>
        <taxon>Bacillaceae</taxon>
        <taxon>Alteribacillus</taxon>
    </lineage>
</organism>
<feature type="non-terminal residue" evidence="1">
    <location>
        <position position="1"/>
    </location>
</feature>
<evidence type="ECO:0000313" key="1">
    <source>
        <dbReference type="EMBL" id="SDI44202.1"/>
    </source>
</evidence>